<dbReference type="FunFam" id="1.20.5.1160:FF:000001">
    <property type="entry name" value="Keratin type II"/>
    <property type="match status" value="1"/>
</dbReference>
<dbReference type="AlphaFoldDB" id="A0A4U5V1R2"/>
<dbReference type="Gene3D" id="1.20.5.500">
    <property type="entry name" value="Single helix bin"/>
    <property type="match status" value="1"/>
</dbReference>
<proteinExistence type="inferred from homology"/>
<dbReference type="InterPro" id="IPR036873">
    <property type="entry name" value="Rhodanese-like_dom_sf"/>
</dbReference>
<comment type="similarity">
    <text evidence="3">Belongs to the intermediate filament family.</text>
</comment>
<dbReference type="GO" id="GO:0005737">
    <property type="term" value="C:cytoplasm"/>
    <property type="evidence" value="ECO:0007669"/>
    <property type="project" value="TreeGrafter"/>
</dbReference>
<evidence type="ECO:0000256" key="5">
    <source>
        <dbReference type="SAM" id="MobiDB-lite"/>
    </source>
</evidence>
<evidence type="ECO:0000259" key="6">
    <source>
        <dbReference type="PROSITE" id="PS50206"/>
    </source>
</evidence>
<keyword evidence="2 4" id="KW-0175">Coiled coil</keyword>
<dbReference type="PANTHER" id="PTHR45652:SF11">
    <property type="entry name" value="NOTOCHORD GRANULAR SURFACE"/>
    <property type="match status" value="1"/>
</dbReference>
<reference evidence="8 9" key="1">
    <citation type="submission" date="2019-01" db="EMBL/GenBank/DDBJ databases">
        <title>Genome Assembly of Collichthys lucidus.</title>
        <authorList>
            <person name="Cai M."/>
            <person name="Xiao S."/>
        </authorList>
    </citation>
    <scope>NUCLEOTIDE SEQUENCE [LARGE SCALE GENOMIC DNA]</scope>
    <source>
        <strain evidence="8">JT15FE1705JMU</strain>
        <tissue evidence="8">Muscle</tissue>
    </source>
</reference>
<dbReference type="STRING" id="240159.A0A4U5V1R2"/>
<accession>A0A4U5V1R2</accession>
<evidence type="ECO:0000259" key="7">
    <source>
        <dbReference type="PROSITE" id="PS51842"/>
    </source>
</evidence>
<evidence type="ECO:0000313" key="8">
    <source>
        <dbReference type="EMBL" id="TKS81677.1"/>
    </source>
</evidence>
<feature type="coiled-coil region" evidence="4">
    <location>
        <begin position="483"/>
        <end position="570"/>
    </location>
</feature>
<dbReference type="Pfam" id="PF00581">
    <property type="entry name" value="Rhodanese"/>
    <property type="match status" value="1"/>
</dbReference>
<dbReference type="Gene3D" id="3.40.250.10">
    <property type="entry name" value="Rhodanese-like domain"/>
    <property type="match status" value="1"/>
</dbReference>
<evidence type="ECO:0000256" key="3">
    <source>
        <dbReference type="ARBA" id="ARBA00061646"/>
    </source>
</evidence>
<dbReference type="SUPFAM" id="SSF52821">
    <property type="entry name" value="Rhodanese/Cell cycle control phosphatase"/>
    <property type="match status" value="1"/>
</dbReference>
<gene>
    <name evidence="8" type="ORF">D9C73_015783</name>
</gene>
<evidence type="ECO:0000256" key="4">
    <source>
        <dbReference type="SAM" id="Coils"/>
    </source>
</evidence>
<dbReference type="EMBL" id="CM014091">
    <property type="protein sequence ID" value="TKS81677.1"/>
    <property type="molecule type" value="Genomic_DNA"/>
</dbReference>
<feature type="coiled-coil region" evidence="4">
    <location>
        <begin position="279"/>
        <end position="418"/>
    </location>
</feature>
<dbReference type="InterPro" id="IPR039008">
    <property type="entry name" value="IF_rod_dom"/>
</dbReference>
<dbReference type="Gene3D" id="1.20.5.170">
    <property type="match status" value="1"/>
</dbReference>
<feature type="domain" description="IF rod" evidence="7">
    <location>
        <begin position="275"/>
        <end position="585"/>
    </location>
</feature>
<dbReference type="SMART" id="SM00450">
    <property type="entry name" value="RHOD"/>
    <property type="match status" value="1"/>
</dbReference>
<feature type="region of interest" description="Disordered" evidence="5">
    <location>
        <begin position="186"/>
        <end position="217"/>
    </location>
</feature>
<sequence length="932" mass="96091">MALRRCCRFTGLVPKLLWSSKVTVLPGASVLRGRSSVSSFDSADHGYKELLLRRFSSGPPSTDVTYDQLKQLLAGRKSVVIDVREPWELREYGFIPGSINVPLGQVNTALQLGPEEFKEKYGGEMPQQTDNVVFSCLAGVRSKNALDTAASLGYKDGNPVAAAIMSRSPERISSYRRHFVDSSSSSYQVRVSSPSPTRRDVRHASAGYPCRPGAGSMRVESAGRRTVSAARKTRMVGAGVSAGAMVCVGPSGEPAIDLDVAAAENQEFLSTRTSERQEMVVLNDRLAVYIDKVRSLEQQNKLLEAEIEAYQNRFEKPSGLRLLYEEQLRELNKIADQMRAQRDIALAAKGSTAAQLEAIKIKYEEAVELRRKAELEIEAFRPDVDKATSSRIILEKKLEQLEVEIEFLKRVHQQEIEELMKQIYAAHATAHSAFTIPDLAAALKQIQNQYDDIAAKNLQEMDSWYKNKFEDLTNKTSRHVDRVRNIREEIAGAKKDIQSKERDLDNLRTRNEALEAQIREMQEKYKKELEDLQARIEALQLELKSTKERIALLLREYQDLLNLKMSLEIEITTYRKLIEGEDLRLSGMMQTLSLTSCNISAIEGGMSFGGGGAGGVGGLIGGTAGGIGGMGSGVGIGAGGMGTGLGSGGMGGKMGAGGPDDKMGPAGRAGAVDLGAGGVGAAGLGTGTGGVGAAGLGAAGLGTGTGGVGAGGVGIGAGGVGAGGVGTGAGGLGAGGLGTGTGGVGVGGVGTGAGGLGAGGVGTGAGGLGTGGGGKADSSVGGVGGGTAGSGGTGIGLSGGHSGSGAGTGNEISGGLDGGKDHGMDPAGLRGGIGGSGGTEGVGGGDEGVLSGISEMGKIGGGTGDATVAGMGYGSNVYDASDDTYAGQAVELTERRTVLIRTVKNEDDVLETDHQEQTYTITGAADETDDEN</sequence>
<dbReference type="Gene3D" id="1.20.5.1160">
    <property type="entry name" value="Vasodilator-stimulated phosphoprotein"/>
    <property type="match status" value="1"/>
</dbReference>
<feature type="domain" description="Rhodanese" evidence="6">
    <location>
        <begin position="74"/>
        <end position="162"/>
    </location>
</feature>
<dbReference type="PANTHER" id="PTHR45652">
    <property type="entry name" value="GLIAL FIBRILLARY ACIDIC PROTEIN"/>
    <property type="match status" value="1"/>
</dbReference>
<evidence type="ECO:0000256" key="2">
    <source>
        <dbReference type="ARBA" id="ARBA00023054"/>
    </source>
</evidence>
<feature type="compositionally biased region" description="Low complexity" evidence="5">
    <location>
        <begin position="186"/>
        <end position="195"/>
    </location>
</feature>
<dbReference type="PROSITE" id="PS50206">
    <property type="entry name" value="RHODANESE_3"/>
    <property type="match status" value="1"/>
</dbReference>
<evidence type="ECO:0000313" key="9">
    <source>
        <dbReference type="Proteomes" id="UP000298787"/>
    </source>
</evidence>
<dbReference type="FunFam" id="1.20.5.500:FF:000001">
    <property type="entry name" value="Type II keratin 23"/>
    <property type="match status" value="1"/>
</dbReference>
<dbReference type="PROSITE" id="PS51842">
    <property type="entry name" value="IF_ROD_2"/>
    <property type="match status" value="1"/>
</dbReference>
<organism evidence="8 9">
    <name type="scientific">Collichthys lucidus</name>
    <name type="common">Big head croaker</name>
    <name type="synonym">Sciaena lucida</name>
    <dbReference type="NCBI Taxonomy" id="240159"/>
    <lineage>
        <taxon>Eukaryota</taxon>
        <taxon>Metazoa</taxon>
        <taxon>Chordata</taxon>
        <taxon>Craniata</taxon>
        <taxon>Vertebrata</taxon>
        <taxon>Euteleostomi</taxon>
        <taxon>Actinopterygii</taxon>
        <taxon>Neopterygii</taxon>
        <taxon>Teleostei</taxon>
        <taxon>Neoteleostei</taxon>
        <taxon>Acanthomorphata</taxon>
        <taxon>Eupercaria</taxon>
        <taxon>Sciaenidae</taxon>
        <taxon>Collichthys</taxon>
    </lineage>
</organism>
<dbReference type="InterPro" id="IPR050405">
    <property type="entry name" value="Intermediate_filament"/>
</dbReference>
<dbReference type="Proteomes" id="UP000298787">
    <property type="component" value="Chromosome 14"/>
</dbReference>
<dbReference type="InterPro" id="IPR001763">
    <property type="entry name" value="Rhodanese-like_dom"/>
</dbReference>
<protein>
    <submittedName>
        <fullName evidence="8">Vimentin</fullName>
    </submittedName>
</protein>
<keyword evidence="9" id="KW-1185">Reference proteome</keyword>
<feature type="compositionally biased region" description="Gly residues" evidence="5">
    <location>
        <begin position="829"/>
        <end position="847"/>
    </location>
</feature>
<dbReference type="SMART" id="SM01391">
    <property type="entry name" value="Filament"/>
    <property type="match status" value="1"/>
</dbReference>
<evidence type="ECO:0000256" key="1">
    <source>
        <dbReference type="ARBA" id="ARBA00022754"/>
    </source>
</evidence>
<dbReference type="GO" id="GO:0005200">
    <property type="term" value="F:structural constituent of cytoskeleton"/>
    <property type="evidence" value="ECO:0007669"/>
    <property type="project" value="TreeGrafter"/>
</dbReference>
<keyword evidence="1" id="KW-0403">Intermediate filament</keyword>
<dbReference type="Pfam" id="PF00038">
    <property type="entry name" value="Filament"/>
    <property type="match status" value="1"/>
</dbReference>
<dbReference type="GO" id="GO:0005882">
    <property type="term" value="C:intermediate filament"/>
    <property type="evidence" value="ECO:0007669"/>
    <property type="project" value="UniProtKB-KW"/>
</dbReference>
<dbReference type="SUPFAM" id="SSF64593">
    <property type="entry name" value="Intermediate filament protein, coiled coil region"/>
    <property type="match status" value="2"/>
</dbReference>
<feature type="compositionally biased region" description="Gly residues" evidence="5">
    <location>
        <begin position="793"/>
        <end position="808"/>
    </location>
</feature>
<name>A0A4U5V1R2_COLLU</name>
<dbReference type="GO" id="GO:0045109">
    <property type="term" value="P:intermediate filament organization"/>
    <property type="evidence" value="ECO:0007669"/>
    <property type="project" value="TreeGrafter"/>
</dbReference>
<feature type="region of interest" description="Disordered" evidence="5">
    <location>
        <begin position="793"/>
        <end position="849"/>
    </location>
</feature>